<evidence type="ECO:0000256" key="2">
    <source>
        <dbReference type="ARBA" id="ARBA00022695"/>
    </source>
</evidence>
<sequence>MVPRPSVAGSVGRGRTFVSFDEFNALADDDTPDPPPPVSDSTPPSGGTTPPPPPPPPSLDPTDTPLLLQPLLPPQARYHHLSLRLAPASEVTRLSILSVATKIVDNNVRVAKDDPTAYSKAKNVLLSRYAPSIFSTWQAAVSRTLCEGESSGDYMSELQKLFRQCIPTNFSVAEAERSKLVGFFVCLQFWRGLPSSTPGLMGLRQQWQSELSSPTSDMIEHALNLCKAVTADGFTAVTYPSNNRGYGAHTKGRASGKVCNTLCPATSISLFEPTAEAPSDVITVMGVGMCDQGSTVQMIDGMIDTGSSISLICRNALVALGLDPSECSSSISSIHSLAGSFPAAKLISTVLDVAGVQVYPYVTDKEYLLFIDGQPIRALLGLDWLRATGGISFRYEHGGWTSRISHNREYTYALADKVYPASRNSPKRSVPLVLREKDMVLARHVVTDPDRKNNPFQLYQWGVSWLWRNGVAPQAPIRHVPHYPQTLEKLSQHETQLFHDSIQTMIDNHYFEPVAPREVKATVTTMPVVSLGRSTPVRVVIDYKFLNELIESCPNDRGGPVSCPSELRKWRSLDPREYCAIDIKHAYMQIHIAENLKYWQCAVFPHLAPGHTTYAMTRAGFGLAVSGKALQVSTDHSISRVHGQLSHPVRKYVDDMAVHKRDVALVRRTLAEDGFVVKEPQPLLGSKVIGINITSEGSWTRKVPLDLQAVPSTRTELASFAGKLATHGDPCRGTWLFDIKAEWRLFTDASSIGLPAVFYMGEVKVEDRAWLRKKGYKRHINITETEAVVRGLDIITDYMKAYKLKQQVVHLYTDNVSVQSWLTRKEGRHWRKISGMSKGAIEGRLQIVDDVCESFGITLHVHHCSSTQNEADAPSRLPDGLRDLFVRHLQACDPQNVPDKPPDFACISAVERAAEERNDELAQLLLEYEIRDHKLVVPREHAHELLALAHDHEGRAAMFSNLREFIDMPGLAAECNQFKCNDCAAAKAFPGDNKPLIPLVSIKPAPKPFDRLHTGICGPYRRIDSGMSRFYLITTIDSCTSYVTIRPSLHQPTADDVQNLLQSLVDTFQRRPLLVQSDRGSQYTAKSIESLFEKWNTVHILTAVHSSHSNGKIERWHRYLSEYLRAHVDPNLTVSGIVPKLQRRWMPSMVIKREGTNRVCIKRDDGSEGIVHTIDVKLL</sequence>
<keyword evidence="5" id="KW-0378">Hydrolase</keyword>
<accession>A0A7J6LE81</accession>
<dbReference type="SUPFAM" id="SSF53098">
    <property type="entry name" value="Ribonuclease H-like"/>
    <property type="match status" value="1"/>
</dbReference>
<dbReference type="Gene3D" id="2.40.70.10">
    <property type="entry name" value="Acid Proteases"/>
    <property type="match status" value="1"/>
</dbReference>
<proteinExistence type="predicted"/>
<feature type="compositionally biased region" description="Low complexity" evidence="7">
    <location>
        <begin position="60"/>
        <end position="69"/>
    </location>
</feature>
<gene>
    <name evidence="9" type="ORF">FOL47_008390</name>
</gene>
<evidence type="ECO:0000256" key="3">
    <source>
        <dbReference type="ARBA" id="ARBA00022722"/>
    </source>
</evidence>
<feature type="compositionally biased region" description="Pro residues" evidence="7">
    <location>
        <begin position="49"/>
        <end position="59"/>
    </location>
</feature>
<organism evidence="9 10">
    <name type="scientific">Perkinsus chesapeaki</name>
    <name type="common">Clam parasite</name>
    <name type="synonym">Perkinsus andrewsi</name>
    <dbReference type="NCBI Taxonomy" id="330153"/>
    <lineage>
        <taxon>Eukaryota</taxon>
        <taxon>Sar</taxon>
        <taxon>Alveolata</taxon>
        <taxon>Perkinsozoa</taxon>
        <taxon>Perkinsea</taxon>
        <taxon>Perkinsida</taxon>
        <taxon>Perkinsidae</taxon>
        <taxon>Perkinsus</taxon>
    </lineage>
</organism>
<protein>
    <recommendedName>
        <fullName evidence="8">Integrase catalytic domain-containing protein</fullName>
    </recommendedName>
</protein>
<dbReference type="GO" id="GO:0004190">
    <property type="term" value="F:aspartic-type endopeptidase activity"/>
    <property type="evidence" value="ECO:0007669"/>
    <property type="project" value="InterPro"/>
</dbReference>
<evidence type="ECO:0000256" key="6">
    <source>
        <dbReference type="ARBA" id="ARBA00022918"/>
    </source>
</evidence>
<dbReference type="InterPro" id="IPR012337">
    <property type="entry name" value="RNaseH-like_sf"/>
</dbReference>
<dbReference type="Gene3D" id="3.30.420.10">
    <property type="entry name" value="Ribonuclease H-like superfamily/Ribonuclease H"/>
    <property type="match status" value="1"/>
</dbReference>
<dbReference type="GO" id="GO:0006508">
    <property type="term" value="P:proteolysis"/>
    <property type="evidence" value="ECO:0007669"/>
    <property type="project" value="InterPro"/>
</dbReference>
<keyword evidence="1" id="KW-0808">Transferase</keyword>
<dbReference type="Gene3D" id="3.10.10.10">
    <property type="entry name" value="HIV Type 1 Reverse Transcriptase, subunit A, domain 1"/>
    <property type="match status" value="1"/>
</dbReference>
<evidence type="ECO:0000256" key="7">
    <source>
        <dbReference type="SAM" id="MobiDB-lite"/>
    </source>
</evidence>
<evidence type="ECO:0000313" key="9">
    <source>
        <dbReference type="EMBL" id="KAF4657558.1"/>
    </source>
</evidence>
<keyword evidence="10" id="KW-1185">Reference proteome</keyword>
<dbReference type="GO" id="GO:0003964">
    <property type="term" value="F:RNA-directed DNA polymerase activity"/>
    <property type="evidence" value="ECO:0007669"/>
    <property type="project" value="UniProtKB-KW"/>
</dbReference>
<dbReference type="InterPro" id="IPR043128">
    <property type="entry name" value="Rev_trsase/Diguanyl_cyclase"/>
</dbReference>
<keyword evidence="3" id="KW-0540">Nuclease</keyword>
<dbReference type="GO" id="GO:0003676">
    <property type="term" value="F:nucleic acid binding"/>
    <property type="evidence" value="ECO:0007669"/>
    <property type="project" value="InterPro"/>
</dbReference>
<dbReference type="PROSITE" id="PS50994">
    <property type="entry name" value="INTEGRASE"/>
    <property type="match status" value="1"/>
</dbReference>
<keyword evidence="6" id="KW-0695">RNA-directed DNA polymerase</keyword>
<dbReference type="PROSITE" id="PS00141">
    <property type="entry name" value="ASP_PROTEASE"/>
    <property type="match status" value="1"/>
</dbReference>
<keyword evidence="2" id="KW-0548">Nucleotidyltransferase</keyword>
<dbReference type="InterPro" id="IPR021109">
    <property type="entry name" value="Peptidase_aspartic_dom_sf"/>
</dbReference>
<dbReference type="GO" id="GO:0004519">
    <property type="term" value="F:endonuclease activity"/>
    <property type="evidence" value="ECO:0007669"/>
    <property type="project" value="UniProtKB-KW"/>
</dbReference>
<dbReference type="PANTHER" id="PTHR37984">
    <property type="entry name" value="PROTEIN CBG26694"/>
    <property type="match status" value="1"/>
</dbReference>
<dbReference type="InterPro" id="IPR050951">
    <property type="entry name" value="Retrovirus_Pol_polyprotein"/>
</dbReference>
<feature type="compositionally biased region" description="Low complexity" evidence="7">
    <location>
        <begin position="39"/>
        <end position="48"/>
    </location>
</feature>
<dbReference type="InterPro" id="IPR001584">
    <property type="entry name" value="Integrase_cat-core"/>
</dbReference>
<dbReference type="GO" id="GO:0015074">
    <property type="term" value="P:DNA integration"/>
    <property type="evidence" value="ECO:0007669"/>
    <property type="project" value="InterPro"/>
</dbReference>
<dbReference type="SUPFAM" id="SSF56672">
    <property type="entry name" value="DNA/RNA polymerases"/>
    <property type="match status" value="1"/>
</dbReference>
<evidence type="ECO:0000256" key="1">
    <source>
        <dbReference type="ARBA" id="ARBA00022679"/>
    </source>
</evidence>
<comment type="caution">
    <text evidence="9">The sequence shown here is derived from an EMBL/GenBank/DDBJ whole genome shotgun (WGS) entry which is preliminary data.</text>
</comment>
<dbReference type="OrthoDB" id="6131392at2759"/>
<feature type="region of interest" description="Disordered" evidence="7">
    <location>
        <begin position="21"/>
        <end position="69"/>
    </location>
</feature>
<dbReference type="InterPro" id="IPR036397">
    <property type="entry name" value="RNaseH_sf"/>
</dbReference>
<dbReference type="InterPro" id="IPR001969">
    <property type="entry name" value="Aspartic_peptidase_AS"/>
</dbReference>
<dbReference type="EMBL" id="JAAPAO010000535">
    <property type="protein sequence ID" value="KAF4657558.1"/>
    <property type="molecule type" value="Genomic_DNA"/>
</dbReference>
<dbReference type="AlphaFoldDB" id="A0A7J6LE81"/>
<keyword evidence="4" id="KW-0255">Endonuclease</keyword>
<evidence type="ECO:0000259" key="8">
    <source>
        <dbReference type="PROSITE" id="PS50994"/>
    </source>
</evidence>
<dbReference type="Gene3D" id="3.30.70.270">
    <property type="match status" value="1"/>
</dbReference>
<feature type="domain" description="Integrase catalytic" evidence="8">
    <location>
        <begin position="1004"/>
        <end position="1125"/>
    </location>
</feature>
<evidence type="ECO:0000256" key="5">
    <source>
        <dbReference type="ARBA" id="ARBA00022801"/>
    </source>
</evidence>
<evidence type="ECO:0000313" key="10">
    <source>
        <dbReference type="Proteomes" id="UP000591131"/>
    </source>
</evidence>
<dbReference type="InterPro" id="IPR043502">
    <property type="entry name" value="DNA/RNA_pol_sf"/>
</dbReference>
<name>A0A7J6LE81_PERCH</name>
<evidence type="ECO:0000256" key="4">
    <source>
        <dbReference type="ARBA" id="ARBA00022759"/>
    </source>
</evidence>
<dbReference type="Pfam" id="PF00665">
    <property type="entry name" value="rve"/>
    <property type="match status" value="1"/>
</dbReference>
<dbReference type="Proteomes" id="UP000591131">
    <property type="component" value="Unassembled WGS sequence"/>
</dbReference>
<reference evidence="9 10" key="1">
    <citation type="submission" date="2020-04" db="EMBL/GenBank/DDBJ databases">
        <title>Perkinsus chesapeaki whole genome sequence.</title>
        <authorList>
            <person name="Bogema D.R."/>
        </authorList>
    </citation>
    <scope>NUCLEOTIDE SEQUENCE [LARGE SCALE GENOMIC DNA]</scope>
    <source>
        <strain evidence="9">ATCC PRA-425</strain>
    </source>
</reference>
<dbReference type="PANTHER" id="PTHR37984:SF5">
    <property type="entry name" value="PROTEIN NYNRIN-LIKE"/>
    <property type="match status" value="1"/>
</dbReference>